<proteinExistence type="predicted"/>
<dbReference type="AlphaFoldDB" id="A0A382HHX8"/>
<evidence type="ECO:0000313" key="1">
    <source>
        <dbReference type="EMBL" id="SVB86517.1"/>
    </source>
</evidence>
<accession>A0A382HHX8</accession>
<dbReference type="EMBL" id="UINC01061198">
    <property type="protein sequence ID" value="SVB86517.1"/>
    <property type="molecule type" value="Genomic_DNA"/>
</dbReference>
<reference evidence="1" key="1">
    <citation type="submission" date="2018-05" db="EMBL/GenBank/DDBJ databases">
        <authorList>
            <person name="Lanie J.A."/>
            <person name="Ng W.-L."/>
            <person name="Kazmierczak K.M."/>
            <person name="Andrzejewski T.M."/>
            <person name="Davidsen T.M."/>
            <person name="Wayne K.J."/>
            <person name="Tettelin H."/>
            <person name="Glass J.I."/>
            <person name="Rusch D."/>
            <person name="Podicherti R."/>
            <person name="Tsui H.-C.T."/>
            <person name="Winkler M.E."/>
        </authorList>
    </citation>
    <scope>NUCLEOTIDE SEQUENCE</scope>
</reference>
<feature type="non-terminal residue" evidence="1">
    <location>
        <position position="1"/>
    </location>
</feature>
<organism evidence="1">
    <name type="scientific">marine metagenome</name>
    <dbReference type="NCBI Taxonomy" id="408172"/>
    <lineage>
        <taxon>unclassified sequences</taxon>
        <taxon>metagenomes</taxon>
        <taxon>ecological metagenomes</taxon>
    </lineage>
</organism>
<sequence length="21" mass="2401">VMLEMASPAVLFDHHWESLGM</sequence>
<name>A0A382HHX8_9ZZZZ</name>
<protein>
    <submittedName>
        <fullName evidence="1">Uncharacterized protein</fullName>
    </submittedName>
</protein>
<gene>
    <name evidence="1" type="ORF">METZ01_LOCUS239371</name>
</gene>